<keyword evidence="2" id="KW-0804">Transcription</keyword>
<name>A0A212JNM1_9FIRM</name>
<dbReference type="GO" id="GO:0000428">
    <property type="term" value="C:DNA-directed RNA polymerase complex"/>
    <property type="evidence" value="ECO:0007669"/>
    <property type="project" value="UniProtKB-KW"/>
</dbReference>
<dbReference type="GO" id="GO:0003677">
    <property type="term" value="F:DNA binding"/>
    <property type="evidence" value="ECO:0007669"/>
    <property type="project" value="InterPro"/>
</dbReference>
<reference evidence="2" key="1">
    <citation type="submission" date="2016-04" db="EMBL/GenBank/DDBJ databases">
        <authorList>
            <person name="Evans L.H."/>
            <person name="Alamgir A."/>
            <person name="Owens N."/>
            <person name="Weber N.D."/>
            <person name="Virtaneva K."/>
            <person name="Barbian K."/>
            <person name="Babar A."/>
            <person name="Rosenke K."/>
        </authorList>
    </citation>
    <scope>NUCLEOTIDE SEQUENCE</scope>
    <source>
        <strain evidence="2">86</strain>
    </source>
</reference>
<dbReference type="InterPro" id="IPR013324">
    <property type="entry name" value="RNA_pol_sigma_r3/r4-like"/>
</dbReference>
<sequence>MFDNVNPYTLRTEVSEGMTRYFVSFEDGQATLRETEVSRPVYLEFFRFVKTERNLRRWDERHTEQSDLTDGSLYDRALYKPKSVEDAAFDSLRNEKLRQAIQDLPELQRRRFVLHHEFGLTYEQIAEMEGCSKVSVFRSVSRAEEKIREELKT</sequence>
<dbReference type="GO" id="GO:0006352">
    <property type="term" value="P:DNA-templated transcription initiation"/>
    <property type="evidence" value="ECO:0007669"/>
    <property type="project" value="InterPro"/>
</dbReference>
<evidence type="ECO:0000259" key="1">
    <source>
        <dbReference type="Pfam" id="PF08281"/>
    </source>
</evidence>
<dbReference type="GO" id="GO:0016987">
    <property type="term" value="F:sigma factor activity"/>
    <property type="evidence" value="ECO:0007669"/>
    <property type="project" value="InterPro"/>
</dbReference>
<dbReference type="InterPro" id="IPR036388">
    <property type="entry name" value="WH-like_DNA-bd_sf"/>
</dbReference>
<dbReference type="InterPro" id="IPR014284">
    <property type="entry name" value="RNA_pol_sigma-70_dom"/>
</dbReference>
<evidence type="ECO:0000313" key="2">
    <source>
        <dbReference type="EMBL" id="SBW01017.1"/>
    </source>
</evidence>
<dbReference type="InterPro" id="IPR013249">
    <property type="entry name" value="RNA_pol_sigma70_r4_t2"/>
</dbReference>
<feature type="domain" description="RNA polymerase sigma factor 70 region 4 type 2" evidence="1">
    <location>
        <begin position="95"/>
        <end position="147"/>
    </location>
</feature>
<accession>A0A212JNM1</accession>
<organism evidence="2">
    <name type="scientific">uncultured Eubacteriales bacterium</name>
    <dbReference type="NCBI Taxonomy" id="172733"/>
    <lineage>
        <taxon>Bacteria</taxon>
        <taxon>Bacillati</taxon>
        <taxon>Bacillota</taxon>
        <taxon>Clostridia</taxon>
        <taxon>Eubacteriales</taxon>
        <taxon>environmental samples</taxon>
    </lineage>
</organism>
<dbReference type="SUPFAM" id="SSF88659">
    <property type="entry name" value="Sigma3 and sigma4 domains of RNA polymerase sigma factors"/>
    <property type="match status" value="1"/>
</dbReference>
<dbReference type="EMBL" id="FLUN01000001">
    <property type="protein sequence ID" value="SBW01017.1"/>
    <property type="molecule type" value="Genomic_DNA"/>
</dbReference>
<proteinExistence type="predicted"/>
<gene>
    <name evidence="2" type="ORF">KL86CLO1_11420</name>
</gene>
<protein>
    <submittedName>
        <fullName evidence="2">DNA-directed RNA polymerase specialized sigma subunit, sigma24 homolog</fullName>
    </submittedName>
</protein>
<dbReference type="CDD" id="cd06171">
    <property type="entry name" value="Sigma70_r4"/>
    <property type="match status" value="1"/>
</dbReference>
<keyword evidence="2" id="KW-0240">DNA-directed RNA polymerase</keyword>
<dbReference type="Gene3D" id="1.10.10.10">
    <property type="entry name" value="Winged helix-like DNA-binding domain superfamily/Winged helix DNA-binding domain"/>
    <property type="match status" value="1"/>
</dbReference>
<dbReference type="Pfam" id="PF08281">
    <property type="entry name" value="Sigma70_r4_2"/>
    <property type="match status" value="1"/>
</dbReference>
<dbReference type="NCBIfam" id="TIGR02937">
    <property type="entry name" value="sigma70-ECF"/>
    <property type="match status" value="1"/>
</dbReference>
<dbReference type="AlphaFoldDB" id="A0A212JNM1"/>